<evidence type="ECO:0000256" key="1">
    <source>
        <dbReference type="SAM" id="MobiDB-lite"/>
    </source>
</evidence>
<reference evidence="2 3" key="1">
    <citation type="submission" date="2013-07" db="EMBL/GenBank/DDBJ databases">
        <title>Thalassospira permensis NBRC 106175 Genome Sequencing.</title>
        <authorList>
            <person name="Lai Q."/>
            <person name="Shao Z."/>
        </authorList>
    </citation>
    <scope>NUCLEOTIDE SEQUENCE [LARGE SCALE GENOMIC DNA]</scope>
    <source>
        <strain evidence="2 3">NBRC 106175</strain>
    </source>
</reference>
<protein>
    <recommendedName>
        <fullName evidence="4">YdhG-like domain-containing protein</fullName>
    </recommendedName>
</protein>
<evidence type="ECO:0008006" key="4">
    <source>
        <dbReference type="Google" id="ProtNLM"/>
    </source>
</evidence>
<feature type="region of interest" description="Disordered" evidence="1">
    <location>
        <begin position="1"/>
        <end position="22"/>
    </location>
</feature>
<keyword evidence="3" id="KW-1185">Reference proteome</keyword>
<evidence type="ECO:0000313" key="2">
    <source>
        <dbReference type="EMBL" id="KEO52446.1"/>
    </source>
</evidence>
<name>A0ABR4TJF8_9PROT</name>
<evidence type="ECO:0000313" key="3">
    <source>
        <dbReference type="Proteomes" id="UP000027463"/>
    </source>
</evidence>
<accession>A0ABR4TJF8</accession>
<organism evidence="2 3">
    <name type="scientific">Thalassospira permensis NBRC 106175</name>
    <dbReference type="NCBI Taxonomy" id="1353532"/>
    <lineage>
        <taxon>Bacteria</taxon>
        <taxon>Pseudomonadati</taxon>
        <taxon>Pseudomonadota</taxon>
        <taxon>Alphaproteobacteria</taxon>
        <taxon>Rhodospirillales</taxon>
        <taxon>Thalassospiraceae</taxon>
        <taxon>Thalassospira</taxon>
    </lineage>
</organism>
<comment type="caution">
    <text evidence="2">The sequence shown here is derived from an EMBL/GenBank/DDBJ whole genome shotgun (WGS) entry which is preliminary data.</text>
</comment>
<dbReference type="SUPFAM" id="SSF159888">
    <property type="entry name" value="YdhG-like"/>
    <property type="match status" value="1"/>
</dbReference>
<dbReference type="EMBL" id="AUNC01000045">
    <property type="protein sequence ID" value="KEO52446.1"/>
    <property type="molecule type" value="Genomic_DNA"/>
</dbReference>
<gene>
    <name evidence="2" type="ORF">SMB34_07345</name>
</gene>
<sequence>MHRMPGRNMNQTQSFGIGRSDPGTVPKLAADLSTKFACYPDDARSALMTIRGWIFELATNIPIGVITETLKWGEPAWVTPSGSGTTIRADWKPKAPDRIAIYVNCQTDLIDRVRSHFDGVLECQGNRAILLALDRPFPEEAIKTVLGWALTYHQDRRKPTPKR</sequence>
<dbReference type="Proteomes" id="UP000027463">
    <property type="component" value="Unassembled WGS sequence"/>
</dbReference>
<proteinExistence type="predicted"/>